<dbReference type="InterPro" id="IPR002347">
    <property type="entry name" value="SDR_fam"/>
</dbReference>
<dbReference type="InterPro" id="IPR020904">
    <property type="entry name" value="Sc_DH/Rdtase_CS"/>
</dbReference>
<dbReference type="PRINTS" id="PR00080">
    <property type="entry name" value="SDRFAMILY"/>
</dbReference>
<evidence type="ECO:0000313" key="2">
    <source>
        <dbReference type="EMBL" id="MBY4636337.1"/>
    </source>
</evidence>
<dbReference type="PANTHER" id="PTHR43976">
    <property type="entry name" value="SHORT CHAIN DEHYDROGENASE"/>
    <property type="match status" value="1"/>
</dbReference>
<dbReference type="PRINTS" id="PR00081">
    <property type="entry name" value="GDHRDH"/>
</dbReference>
<protein>
    <submittedName>
        <fullName evidence="2">SDR family oxidoreductase</fullName>
    </submittedName>
</protein>
<evidence type="ECO:0000256" key="1">
    <source>
        <dbReference type="RuleBase" id="RU000363"/>
    </source>
</evidence>
<dbReference type="RefSeq" id="WP_222135847.1">
    <property type="nucleotide sequence ID" value="NZ_JAILXK010000001.1"/>
</dbReference>
<dbReference type="SUPFAM" id="SSF51735">
    <property type="entry name" value="NAD(P)-binding Rossmann-fold domains"/>
    <property type="match status" value="1"/>
</dbReference>
<sequence length="328" mass="34506">MTDRPSPSRRELMIGAAALTAAAPAILRAQEAPSLKGRTVLITGCSSGFGRLGALHYARLGAKVIATMRGVPRPEAESLAGEAAKNGLDLHIVEIDVTSDASVAGGAAKALEIADGRIDTLVNNAGIGITGPVEVQDMEATKLIFDTNVFGIQRMLRALLPQMRAAKVGQIFNISSQLGRVIIPGGGHYSATKFAVEALSEQLAYELVPHGIDVTIIQPGGYPTKVWVNRNAYTGALKERSEPALLAAYEPFTRGMGTEDGSGRSADPMDVPRAIAEIMAMPVGKRPLRRAVHPGNKPQEAINRVSAETQLAWLGGSALGPLVKAVHD</sequence>
<dbReference type="Pfam" id="PF00106">
    <property type="entry name" value="adh_short"/>
    <property type="match status" value="1"/>
</dbReference>
<organism evidence="2 3">
    <name type="scientific">Sphingopyxis jiangsuensis</name>
    <dbReference type="NCBI Taxonomy" id="2871171"/>
    <lineage>
        <taxon>Bacteria</taxon>
        <taxon>Pseudomonadati</taxon>
        <taxon>Pseudomonadota</taxon>
        <taxon>Alphaproteobacteria</taxon>
        <taxon>Sphingomonadales</taxon>
        <taxon>Sphingomonadaceae</taxon>
        <taxon>Sphingopyxis</taxon>
    </lineage>
</organism>
<evidence type="ECO:0000313" key="3">
    <source>
        <dbReference type="Proteomes" id="UP001166571"/>
    </source>
</evidence>
<dbReference type="Gene3D" id="3.40.50.720">
    <property type="entry name" value="NAD(P)-binding Rossmann-like Domain"/>
    <property type="match status" value="1"/>
</dbReference>
<keyword evidence="3" id="KW-1185">Reference proteome</keyword>
<dbReference type="PROSITE" id="PS51318">
    <property type="entry name" value="TAT"/>
    <property type="match status" value="1"/>
</dbReference>
<comment type="caution">
    <text evidence="2">The sequence shown here is derived from an EMBL/GenBank/DDBJ whole genome shotgun (WGS) entry which is preliminary data.</text>
</comment>
<dbReference type="Proteomes" id="UP001166571">
    <property type="component" value="Unassembled WGS sequence"/>
</dbReference>
<name>A0ABS7MBD2_9SPHN</name>
<gene>
    <name evidence="2" type="ORF">K5P26_04175</name>
</gene>
<comment type="similarity">
    <text evidence="1">Belongs to the short-chain dehydrogenases/reductases (SDR) family.</text>
</comment>
<dbReference type="EMBL" id="JAILXK010000001">
    <property type="protein sequence ID" value="MBY4636337.1"/>
    <property type="molecule type" value="Genomic_DNA"/>
</dbReference>
<accession>A0ABS7MBD2</accession>
<reference evidence="2" key="1">
    <citation type="submission" date="2021-08" db="EMBL/GenBank/DDBJ databases">
        <title>Sphingopyxis panaciterrulae sp. nov., isolated from the surface water of the Yellow Sea.</title>
        <authorList>
            <person name="Gao Z."/>
            <person name="Zhang D."/>
            <person name="Zhang A."/>
        </authorList>
    </citation>
    <scope>NUCLEOTIDE SEQUENCE</scope>
    <source>
        <strain evidence="2">XHP0097</strain>
    </source>
</reference>
<dbReference type="PANTHER" id="PTHR43976:SF9">
    <property type="entry name" value="OXIDOREDUCTASE"/>
    <property type="match status" value="1"/>
</dbReference>
<dbReference type="PROSITE" id="PS00061">
    <property type="entry name" value="ADH_SHORT"/>
    <property type="match status" value="1"/>
</dbReference>
<proteinExistence type="inferred from homology"/>
<dbReference type="CDD" id="cd05374">
    <property type="entry name" value="17beta-HSD-like_SDR_c"/>
    <property type="match status" value="1"/>
</dbReference>
<dbReference type="InterPro" id="IPR006311">
    <property type="entry name" value="TAT_signal"/>
</dbReference>
<dbReference type="InterPro" id="IPR051911">
    <property type="entry name" value="SDR_oxidoreductase"/>
</dbReference>
<dbReference type="InterPro" id="IPR036291">
    <property type="entry name" value="NAD(P)-bd_dom_sf"/>
</dbReference>